<dbReference type="PANTHER" id="PTHR33608">
    <property type="entry name" value="BLL2464 PROTEIN"/>
    <property type="match status" value="1"/>
</dbReference>
<feature type="region of interest" description="Disordered" evidence="1">
    <location>
        <begin position="313"/>
        <end position="346"/>
    </location>
</feature>
<feature type="domain" description="DUF58" evidence="2">
    <location>
        <begin position="201"/>
        <end position="326"/>
    </location>
</feature>
<dbReference type="RefSeq" id="WP_232423850.1">
    <property type="nucleotide sequence ID" value="NZ_AEMG01000015.1"/>
</dbReference>
<reference evidence="4" key="1">
    <citation type="submission" date="2016-11" db="EMBL/GenBank/DDBJ databases">
        <authorList>
            <person name="Varghese N."/>
            <person name="Submissions S."/>
        </authorList>
    </citation>
    <scope>NUCLEOTIDE SEQUENCE [LARGE SCALE GENOMIC DNA]</scope>
    <source>
        <strain evidence="4">DX253</strain>
    </source>
</reference>
<name>A0A1M6XV24_HALPU</name>
<protein>
    <submittedName>
        <fullName evidence="3">Uncharacterized conserved protein, DUF58 family, contains vWF domain</fullName>
    </submittedName>
</protein>
<keyword evidence="4" id="KW-1185">Reference proteome</keyword>
<dbReference type="InterPro" id="IPR002881">
    <property type="entry name" value="DUF58"/>
</dbReference>
<evidence type="ECO:0000256" key="1">
    <source>
        <dbReference type="SAM" id="MobiDB-lite"/>
    </source>
</evidence>
<accession>A0A1M6XV24</accession>
<evidence type="ECO:0000313" key="3">
    <source>
        <dbReference type="EMBL" id="SHL09756.1"/>
    </source>
</evidence>
<dbReference type="EMBL" id="FRAN01000004">
    <property type="protein sequence ID" value="SHL09756.1"/>
    <property type="molecule type" value="Genomic_DNA"/>
</dbReference>
<gene>
    <name evidence="3" type="ORF">SAMN05444342_3013</name>
</gene>
<proteinExistence type="predicted"/>
<evidence type="ECO:0000259" key="2">
    <source>
        <dbReference type="Pfam" id="PF01882"/>
    </source>
</evidence>
<dbReference type="Proteomes" id="UP000184203">
    <property type="component" value="Unassembled WGS sequence"/>
</dbReference>
<evidence type="ECO:0000313" key="4">
    <source>
        <dbReference type="Proteomes" id="UP000184203"/>
    </source>
</evidence>
<dbReference type="AlphaFoldDB" id="A0A1M6XV24"/>
<organism evidence="3 4">
    <name type="scientific">Haladaptatus paucihalophilus DX253</name>
    <dbReference type="NCBI Taxonomy" id="797209"/>
    <lineage>
        <taxon>Archaea</taxon>
        <taxon>Methanobacteriati</taxon>
        <taxon>Methanobacteriota</taxon>
        <taxon>Stenosarchaea group</taxon>
        <taxon>Halobacteria</taxon>
        <taxon>Halobacteriales</taxon>
        <taxon>Haladaptataceae</taxon>
        <taxon>Haladaptatus</taxon>
    </lineage>
</organism>
<dbReference type="PANTHER" id="PTHR33608:SF6">
    <property type="entry name" value="BLL2464 PROTEIN"/>
    <property type="match status" value="1"/>
</dbReference>
<dbReference type="Pfam" id="PF01882">
    <property type="entry name" value="DUF58"/>
    <property type="match status" value="1"/>
</dbReference>
<sequence>MHATRRHWMVVSFGLSFSVLAVLLDRPALVFGTVGVACWSLVRSVSFASELRRQVEETTVIQTPARDSVRTNTSLSVSVDVEGPRDTRLDLSVESRPPLSSRGASAAARTATLGADEATAATTYSVTIPTAGTASFRHPVLESTDELGLFTGRWVGDDEPTVTVTQRTPRNVHVGRGGQMAQTRYGNQQAERNTSGQATAEIREYTTGDSLRHVDWNATARFNYPHVREYENEADRKVVIFIDRRPSVGNGRPGETQFAYLREVALALVEEANERSDSIALYAVGRDGITARYPFRSTPTHYAAIRETLYSLDPEGSEGGVGGERSEERAATERMSGSVASRRRRTLRGDDSAFATRLRPFLTNATGAGANATPLRSTVERGLTRHTENVSAVVLTSDAHRHEVRDCVRHASQQATWANAFLAPRVLFDPTDLTDLDETYGRYVSFERFRRKLGAYPRVSAFEVGPGDMLETVLSSAREARV</sequence>